<name>A0ABQ1L0Y1_9SPHI</name>
<dbReference type="PROSITE" id="PS52016">
    <property type="entry name" value="TONB_DEPENDENT_REC_3"/>
    <property type="match status" value="1"/>
</dbReference>
<gene>
    <name evidence="3" type="ORF">GCM10011386_05980</name>
</gene>
<keyword evidence="1" id="KW-0472">Membrane</keyword>
<dbReference type="Gene3D" id="2.60.40.1120">
    <property type="entry name" value="Carboxypeptidase-like, regulatory domain"/>
    <property type="match status" value="1"/>
</dbReference>
<dbReference type="InterPro" id="IPR023996">
    <property type="entry name" value="TonB-dep_OMP_SusC/RagA"/>
</dbReference>
<dbReference type="EMBL" id="BMIK01000001">
    <property type="protein sequence ID" value="GGC16964.1"/>
    <property type="molecule type" value="Genomic_DNA"/>
</dbReference>
<dbReference type="InterPro" id="IPR023997">
    <property type="entry name" value="TonB-dep_OMP_SusC/RagA_CS"/>
</dbReference>
<sequence length="1045" mass="117037">MENFIQMTKYLIDTARWSALAILVSLCSWVYAQENTQTVSGRVVDELGRPLPGIGVQSENGKNGTSSDWEGSFSIDVSDGSTYLVFAGDDYRTQRVVLADAEEGMEITMVKDNDRQDQLVELGYTRQLRQEMTGAVATVSGSVLERHPVANLSQTFAGRLAGLTTQETFSELSRANTSLYVRGISSARLNSPLVIIDGIPTSYNSSQSLEYISANEIESISVLKDASTQALYGIQSANGVIVVTTKRGRPGKVDINARIDQSIQQVTTRPVFYTAAEYAEMRNQAAFNDGIENPFTEEQLAHFRSRDLPDLYPSNDWYDRFMRDFASMQRVGVNVTGGNDRVTYFSNLNFMHQGGYFKTDQDRYNSNANNVWINYRSNVDMRFNDYLTGFVRLSGNIKRERTPGGASNADVYGSIFQLPPTLYGPTTPQVLDPETGEVLDPGGEVITTQAIDSPTYGLLNRTGYIRHTVTNITSQFGLDLDMSFLTKGLNLSGVFAYQTNSVGSLSTLQDFERYQRTNNWDVLEFTKKGGEQNTPLRYEKGHQYYYHLTYKAQLDYQRTFGNHQLSGLGYMFYQNLTKADVSSPELLPYNRVNTGIELNYGFANRYFIKAVTGYSASEQYARNHRYVFTPAVGASWLVSNERFMEGSKNWLSLLKIRGSWGKTGNDQSGLSRYAYLDNIRQASGGPLAYLQYLIIEEQTGNPLIQAEISTKTNLGLDLGLFNAFSLSVDVFKERMENMVVGATATVPTYQGVPLDNYPAVNAGIFENKGYEITLGYSKTVNPRLSFDVQGIFAYTKNKVIDVNEAMRTEDYAYRRREEGFPFGQEFGYLVDYSNGNGFFNSTDEITQSGLAYGFGTPRVGDLKYRDLNGDGTIDERDLAPIGYGAIPRMTYSLSGGVRYGAFDLNVIFQGIGQYSSIIDGAGVWETEYDGLFGSLHRNAWTPERYENGETITWPALSTTKSVNHENSDFVNFDRSYLRLKNLEIGYTLSGARIKALRMNQIRFVLSGQNLITWDHMKTKDFGPEGDGFLSFPVYRVYSVGINVML</sequence>
<dbReference type="InterPro" id="IPR037066">
    <property type="entry name" value="Plug_dom_sf"/>
</dbReference>
<proteinExistence type="inferred from homology"/>
<dbReference type="PROSITE" id="PS00018">
    <property type="entry name" value="EF_HAND_1"/>
    <property type="match status" value="1"/>
</dbReference>
<keyword evidence="1" id="KW-1134">Transmembrane beta strand</keyword>
<evidence type="ECO:0000313" key="4">
    <source>
        <dbReference type="Proteomes" id="UP000597338"/>
    </source>
</evidence>
<feature type="domain" description="TonB-dependent receptor plug" evidence="2">
    <location>
        <begin position="130"/>
        <end position="240"/>
    </location>
</feature>
<organism evidence="3 4">
    <name type="scientific">Parapedobacter defluvii</name>
    <dbReference type="NCBI Taxonomy" id="2045106"/>
    <lineage>
        <taxon>Bacteria</taxon>
        <taxon>Pseudomonadati</taxon>
        <taxon>Bacteroidota</taxon>
        <taxon>Sphingobacteriia</taxon>
        <taxon>Sphingobacteriales</taxon>
        <taxon>Sphingobacteriaceae</taxon>
        <taxon>Parapedobacter</taxon>
    </lineage>
</organism>
<keyword evidence="1" id="KW-0813">Transport</keyword>
<dbReference type="SUPFAM" id="SSF56935">
    <property type="entry name" value="Porins"/>
    <property type="match status" value="1"/>
</dbReference>
<keyword evidence="1" id="KW-0812">Transmembrane</keyword>
<evidence type="ECO:0000256" key="1">
    <source>
        <dbReference type="PROSITE-ProRule" id="PRU01360"/>
    </source>
</evidence>
<comment type="caution">
    <text evidence="3">The sequence shown here is derived from an EMBL/GenBank/DDBJ whole genome shotgun (WGS) entry which is preliminary data.</text>
</comment>
<comment type="subcellular location">
    <subcellularLocation>
        <location evidence="1">Cell outer membrane</location>
        <topology evidence="1">Multi-pass membrane protein</topology>
    </subcellularLocation>
</comment>
<keyword evidence="4" id="KW-1185">Reference proteome</keyword>
<comment type="similarity">
    <text evidence="1">Belongs to the TonB-dependent receptor family.</text>
</comment>
<dbReference type="Proteomes" id="UP000597338">
    <property type="component" value="Unassembled WGS sequence"/>
</dbReference>
<dbReference type="Pfam" id="PF07715">
    <property type="entry name" value="Plug"/>
    <property type="match status" value="1"/>
</dbReference>
<dbReference type="NCBIfam" id="TIGR04057">
    <property type="entry name" value="SusC_RagA_signa"/>
    <property type="match status" value="1"/>
</dbReference>
<dbReference type="InterPro" id="IPR018247">
    <property type="entry name" value="EF_Hand_1_Ca_BS"/>
</dbReference>
<keyword evidence="1" id="KW-0998">Cell outer membrane</keyword>
<accession>A0ABQ1L0Y1</accession>
<dbReference type="NCBIfam" id="TIGR04056">
    <property type="entry name" value="OMP_RagA_SusC"/>
    <property type="match status" value="1"/>
</dbReference>
<dbReference type="InterPro" id="IPR012910">
    <property type="entry name" value="Plug_dom"/>
</dbReference>
<dbReference type="InterPro" id="IPR039426">
    <property type="entry name" value="TonB-dep_rcpt-like"/>
</dbReference>
<dbReference type="SUPFAM" id="SSF49464">
    <property type="entry name" value="Carboxypeptidase regulatory domain-like"/>
    <property type="match status" value="1"/>
</dbReference>
<evidence type="ECO:0000259" key="2">
    <source>
        <dbReference type="Pfam" id="PF07715"/>
    </source>
</evidence>
<evidence type="ECO:0000313" key="3">
    <source>
        <dbReference type="EMBL" id="GGC16964.1"/>
    </source>
</evidence>
<reference evidence="4" key="1">
    <citation type="journal article" date="2019" name="Int. J. Syst. Evol. Microbiol.">
        <title>The Global Catalogue of Microorganisms (GCM) 10K type strain sequencing project: providing services to taxonomists for standard genome sequencing and annotation.</title>
        <authorList>
            <consortium name="The Broad Institute Genomics Platform"/>
            <consortium name="The Broad Institute Genome Sequencing Center for Infectious Disease"/>
            <person name="Wu L."/>
            <person name="Ma J."/>
        </authorList>
    </citation>
    <scope>NUCLEOTIDE SEQUENCE [LARGE SCALE GENOMIC DNA]</scope>
    <source>
        <strain evidence="4">CGMCC 1.15342</strain>
    </source>
</reference>
<dbReference type="Gene3D" id="2.170.130.10">
    <property type="entry name" value="TonB-dependent receptor, plug domain"/>
    <property type="match status" value="1"/>
</dbReference>
<protein>
    <submittedName>
        <fullName evidence="3">SusC/RagA family TonB-linked outer membrane protein</fullName>
    </submittedName>
</protein>
<dbReference type="InterPro" id="IPR008969">
    <property type="entry name" value="CarboxyPept-like_regulatory"/>
</dbReference>